<comment type="caution">
    <text evidence="1">The sequence shown here is derived from an EMBL/GenBank/DDBJ whole genome shotgun (WGS) entry which is preliminary data.</text>
</comment>
<accession>A0A329MBN0</accession>
<protein>
    <submittedName>
        <fullName evidence="1">Uncharacterized protein</fullName>
    </submittedName>
</protein>
<sequence length="61" mass="6880">MKKRYKKPPPEFFQVEIVCPEVCLHPVAIHFVWIGNADESGVVQVEVARDFLENIAGLLGD</sequence>
<dbReference type="RefSeq" id="WP_112630574.1">
    <property type="nucleotide sequence ID" value="NZ_QMEV01000001.1"/>
</dbReference>
<evidence type="ECO:0000313" key="2">
    <source>
        <dbReference type="Proteomes" id="UP000250915"/>
    </source>
</evidence>
<dbReference type="AlphaFoldDB" id="A0A329MBN0"/>
<dbReference type="Proteomes" id="UP000250915">
    <property type="component" value="Unassembled WGS sequence"/>
</dbReference>
<evidence type="ECO:0000313" key="1">
    <source>
        <dbReference type="EMBL" id="RAV17469.1"/>
    </source>
</evidence>
<dbReference type="EMBL" id="QMEV01000001">
    <property type="protein sequence ID" value="RAV17469.1"/>
    <property type="molecule type" value="Genomic_DNA"/>
</dbReference>
<organism evidence="1 2">
    <name type="scientific">Mycobacterium colombiense</name>
    <dbReference type="NCBI Taxonomy" id="339268"/>
    <lineage>
        <taxon>Bacteria</taxon>
        <taxon>Bacillati</taxon>
        <taxon>Actinomycetota</taxon>
        <taxon>Actinomycetes</taxon>
        <taxon>Mycobacteriales</taxon>
        <taxon>Mycobacteriaceae</taxon>
        <taxon>Mycobacterium</taxon>
        <taxon>Mycobacterium avium complex (MAC)</taxon>
    </lineage>
</organism>
<name>A0A329MBN0_9MYCO</name>
<gene>
    <name evidence="1" type="ORF">DQP57_00130</name>
</gene>
<reference evidence="1 2" key="1">
    <citation type="submission" date="2018-06" db="EMBL/GenBank/DDBJ databases">
        <title>NTM in soil in Japan.</title>
        <authorList>
            <person name="Ohya K."/>
        </authorList>
    </citation>
    <scope>NUCLEOTIDE SEQUENCE [LARGE SCALE GENOMIC DNA]</scope>
    <source>
        <strain evidence="1 2">GF28</strain>
    </source>
</reference>
<proteinExistence type="predicted"/>